<protein>
    <submittedName>
        <fullName evidence="1">Uncharacterized protein</fullName>
    </submittedName>
</protein>
<sequence length="172" mass="19479">MRWLRSQGIDPVELACERRSWADKSDAWLACWGLRTRIVGANVYTCAADVHVWHDRCIQGTITGSVTVAVRVCDDRMELVWLERQRGWCGDSCPVLPERVLDLWHALDVMLTRVPGTWVHARVLWCGPQEILQAAPASLSGLWKRKSVVEVSVFPSDVLTEGLVNWDDARQS</sequence>
<gene>
    <name evidence="1" type="ORF">SPIL2461_LOCUS9806</name>
</gene>
<comment type="caution">
    <text evidence="1">The sequence shown here is derived from an EMBL/GenBank/DDBJ whole genome shotgun (WGS) entry which is preliminary data.</text>
</comment>
<proteinExistence type="predicted"/>
<dbReference type="Proteomes" id="UP000649617">
    <property type="component" value="Unassembled WGS sequence"/>
</dbReference>
<name>A0A812QQ20_SYMPI</name>
<evidence type="ECO:0000313" key="2">
    <source>
        <dbReference type="Proteomes" id="UP000649617"/>
    </source>
</evidence>
<accession>A0A812QQ20</accession>
<organism evidence="1 2">
    <name type="scientific">Symbiodinium pilosum</name>
    <name type="common">Dinoflagellate</name>
    <dbReference type="NCBI Taxonomy" id="2952"/>
    <lineage>
        <taxon>Eukaryota</taxon>
        <taxon>Sar</taxon>
        <taxon>Alveolata</taxon>
        <taxon>Dinophyceae</taxon>
        <taxon>Suessiales</taxon>
        <taxon>Symbiodiniaceae</taxon>
        <taxon>Symbiodinium</taxon>
    </lineage>
</organism>
<keyword evidence="2" id="KW-1185">Reference proteome</keyword>
<evidence type="ECO:0000313" key="1">
    <source>
        <dbReference type="EMBL" id="CAE7398231.1"/>
    </source>
</evidence>
<reference evidence="1" key="1">
    <citation type="submission" date="2021-02" db="EMBL/GenBank/DDBJ databases">
        <authorList>
            <person name="Dougan E. K."/>
            <person name="Rhodes N."/>
            <person name="Thang M."/>
            <person name="Chan C."/>
        </authorList>
    </citation>
    <scope>NUCLEOTIDE SEQUENCE</scope>
</reference>
<dbReference type="EMBL" id="CAJNIZ010017438">
    <property type="protein sequence ID" value="CAE7398231.1"/>
    <property type="molecule type" value="Genomic_DNA"/>
</dbReference>
<dbReference type="AlphaFoldDB" id="A0A812QQ20"/>